<accession>A0A2P8GQK5</accession>
<evidence type="ECO:0000313" key="2">
    <source>
        <dbReference type="Proteomes" id="UP000242682"/>
    </source>
</evidence>
<name>A0A2P8GQK5_9BACL</name>
<gene>
    <name evidence="1" type="ORF">B0H99_10758</name>
</gene>
<dbReference type="AlphaFoldDB" id="A0A2P8GQK5"/>
<keyword evidence="2" id="KW-1185">Reference proteome</keyword>
<organism evidence="1 2">
    <name type="scientific">Planomicrobium soli</name>
    <dbReference type="NCBI Taxonomy" id="1176648"/>
    <lineage>
        <taxon>Bacteria</taxon>
        <taxon>Bacillati</taxon>
        <taxon>Bacillota</taxon>
        <taxon>Bacilli</taxon>
        <taxon>Bacillales</taxon>
        <taxon>Caryophanaceae</taxon>
        <taxon>Planomicrobium</taxon>
    </lineage>
</organism>
<dbReference type="Proteomes" id="UP000242682">
    <property type="component" value="Unassembled WGS sequence"/>
</dbReference>
<proteinExistence type="predicted"/>
<reference evidence="1 2" key="1">
    <citation type="submission" date="2018-03" db="EMBL/GenBank/DDBJ databases">
        <title>Genomic Encyclopedia of Type Strains, Phase III (KMG-III): the genomes of soil and plant-associated and newly described type strains.</title>
        <authorList>
            <person name="Whitman W."/>
        </authorList>
    </citation>
    <scope>NUCLEOTIDE SEQUENCE [LARGE SCALE GENOMIC DNA]</scope>
    <source>
        <strain evidence="1 2">CGMCC 1.12259</strain>
    </source>
</reference>
<dbReference type="EMBL" id="PYAT01000007">
    <property type="protein sequence ID" value="PSL36237.1"/>
    <property type="molecule type" value="Genomic_DNA"/>
</dbReference>
<protein>
    <submittedName>
        <fullName evidence="1">Uncharacterized protein</fullName>
    </submittedName>
</protein>
<comment type="caution">
    <text evidence="1">The sequence shown here is derived from an EMBL/GenBank/DDBJ whole genome shotgun (WGS) entry which is preliminary data.</text>
</comment>
<evidence type="ECO:0000313" key="1">
    <source>
        <dbReference type="EMBL" id="PSL36237.1"/>
    </source>
</evidence>
<sequence length="38" mass="4669">MVEIYEDYLDTLLKKKTFNEVMKSYKEKINIGFNFRGY</sequence>